<reference evidence="2 4" key="2">
    <citation type="journal article" date="2011" name="PLoS ONE">
        <title>Chasing Jenner's Vaccine: Revisiting Cowpox Virus Classification.</title>
        <authorList>
            <person name="Carroll D.S."/>
            <person name="Emerson G.L."/>
            <person name="Li Y."/>
            <person name="Sammons S."/>
            <person name="Olson V."/>
            <person name="Frace M."/>
            <person name="Nakazawa Y."/>
            <person name="Czerny C.P."/>
            <person name="Tryland M."/>
            <person name="Kolodziejek J."/>
            <person name="Nowotny N."/>
            <person name="Olsen-Rasmussen M."/>
            <person name="Khristova M."/>
            <person name="Govil D."/>
            <person name="Karem K."/>
            <person name="Damon I.K."/>
            <person name="Meyer H."/>
        </authorList>
    </citation>
    <scope>NUCLEOTIDE SEQUENCE [LARGE SCALE GENOMIC DNA]</scope>
    <source>
        <strain evidence="2">UK2000_K2984</strain>
    </source>
</reference>
<keyword evidence="1" id="KW-0812">Transmembrane</keyword>
<evidence type="ECO:0000313" key="2">
    <source>
        <dbReference type="EMBL" id="ADZ30799.1"/>
    </source>
</evidence>
<keyword evidence="1" id="KW-0472">Membrane</keyword>
<dbReference type="Proteomes" id="UP000148121">
    <property type="component" value="Segment"/>
</dbReference>
<feature type="transmembrane region" description="Helical" evidence="1">
    <location>
        <begin position="150"/>
        <end position="171"/>
    </location>
</feature>
<dbReference type="Proteomes" id="UP000324967">
    <property type="component" value="Segment"/>
</dbReference>
<evidence type="ECO:0000256" key="1">
    <source>
        <dbReference type="SAM" id="Phobius"/>
    </source>
</evidence>
<organismHost>
    <name type="scientific">Apodemus sylvaticus</name>
    <name type="common">European woodmouse</name>
    <dbReference type="NCBI Taxonomy" id="10129"/>
</organismHost>
<accession>A0A1X9T8F7</accession>
<dbReference type="EMBL" id="KY549150">
    <property type="protein sequence ID" value="QEM24875.1"/>
    <property type="molecule type" value="Genomic_DNA"/>
</dbReference>
<gene>
    <name evidence="3" type="ORF">CPXV200</name>
    <name evidence="2" type="ORF">CPXV_UK2000_K2984_188</name>
</gene>
<organism evidence="3">
    <name type="scientific">Cowpox virus</name>
    <name type="common">CPV</name>
    <dbReference type="NCBI Taxonomy" id="10243"/>
    <lineage>
        <taxon>Viruses</taxon>
        <taxon>Varidnaviria</taxon>
        <taxon>Bamfordvirae</taxon>
        <taxon>Nucleocytoviricota</taxon>
        <taxon>Pokkesviricetes</taxon>
        <taxon>Chitovirales</taxon>
        <taxon>Poxviridae</taxon>
        <taxon>Chordopoxvirinae</taxon>
        <taxon>Orthopoxvirus</taxon>
        <taxon>Orthopoxvirus cowpox</taxon>
    </lineage>
</organism>
<organismHost>
    <name type="scientific">Bos taurus</name>
    <name type="common">Bovine</name>
    <dbReference type="NCBI Taxonomy" id="9913"/>
</organismHost>
<organismHost>
    <name type="scientific">Homo sapiens</name>
    <name type="common">Human</name>
    <dbReference type="NCBI Taxonomy" id="9606"/>
</organismHost>
<organismHost>
    <name type="scientific">Microtus agrestis</name>
    <name type="common">Short-tailed field vole</name>
    <dbReference type="NCBI Taxonomy" id="29092"/>
</organismHost>
<protein>
    <submittedName>
        <fullName evidence="2">Ankyrin repeat-containing protein</fullName>
    </submittedName>
    <submittedName>
        <fullName evidence="3">CPXV200 protein</fullName>
    </submittedName>
</protein>
<proteinExistence type="predicted"/>
<dbReference type="KEGG" id="vg:1486079"/>
<dbReference type="EMBL" id="HQ420900">
    <property type="protein sequence ID" value="ADZ30799.1"/>
    <property type="molecule type" value="Genomic_DNA"/>
</dbReference>
<organismHost>
    <name type="scientific">Mus musculus</name>
    <name type="common">Mouse</name>
    <dbReference type="NCBI Taxonomy" id="10090"/>
</organismHost>
<organismHost>
    <name type="scientific">Felis catus</name>
    <name type="common">Cat</name>
    <name type="synonym">Felis silvestris catus</name>
    <dbReference type="NCBI Taxonomy" id="9685"/>
</organismHost>
<name>A0A1X9T8F7_COWPX</name>
<evidence type="ECO:0000313" key="3">
    <source>
        <dbReference type="EMBL" id="QEM24875.1"/>
    </source>
</evidence>
<organismHost>
    <name type="scientific">Myodes glareolus</name>
    <name type="common">Bank vole</name>
    <name type="synonym">Clethrionomys glareolus</name>
    <dbReference type="NCBI Taxonomy" id="447135"/>
</organismHost>
<organismHost>
    <name type="scientific">Loxodonta africana</name>
    <name type="common">African elephant</name>
    <dbReference type="NCBI Taxonomy" id="9785"/>
</organismHost>
<dbReference type="Pfam" id="PF07389">
    <property type="entry name" value="Pox_B6"/>
    <property type="match status" value="1"/>
</dbReference>
<sequence>MSSSVDVDIYDAVRVFLLRHYYDKRFIVYGRSNAILHNIYRLFTRCAVIPFDDIVRTMPNESRVQQWVIDTLNDIMMNERNVAVCVGTGLRFMEMFFDYNKNNSNSKNSINNQLMYDIINSVSIILANERYRSAFNDNGIYIRRTMMDKLYEYASLTTIGMITGGICYYLLMHLVSVYK</sequence>
<reference evidence="3" key="3">
    <citation type="journal article" date="2017" name="Viruses">
        <title>Cowpox virus: What's in a Name?</title>
        <authorList>
            <person name="Mauldin M.R."/>
            <person name="Antwerpen M."/>
            <person name="Emerson G.L."/>
            <person name="Li Y."/>
            <person name="Zoeller G."/>
            <person name="Carroll D.S."/>
            <person name="Meyer H."/>
        </authorList>
    </citation>
    <scope>NUCLEOTIDE SEQUENCE [LARGE SCALE GENOMIC DNA]</scope>
    <source>
        <strain evidence="3">CPXV_K4207</strain>
    </source>
</reference>
<keyword evidence="1" id="KW-1133">Transmembrane helix</keyword>
<reference evidence="2" key="1">
    <citation type="submission" date="2010-10" db="EMBL/GenBank/DDBJ databases">
        <authorList>
            <person name="Sammons S.A."/>
            <person name="Carroll D.S."/>
            <person name="Meyer H."/>
        </authorList>
    </citation>
    <scope>NUCLEOTIDE SEQUENCE</scope>
    <source>
        <strain evidence="2">UK2000_K2984</strain>
    </source>
</reference>
<evidence type="ECO:0000313" key="4">
    <source>
        <dbReference type="Proteomes" id="UP000148121"/>
    </source>
</evidence>
<dbReference type="InterPro" id="IPR009974">
    <property type="entry name" value="Vaccinia_virus_B6"/>
</dbReference>